<dbReference type="EMBL" id="JACHWX010000002">
    <property type="protein sequence ID" value="MBB3054490.1"/>
    <property type="molecule type" value="Genomic_DNA"/>
</dbReference>
<sequence length="64" mass="7218">MAHHHNEEDEKNYKTIFTVVGTLTGLFIGVVINQTWELVVILGVVGFLFAGFFRQLLVKGRENA</sequence>
<protein>
    <submittedName>
        <fullName evidence="2">Uncharacterized protein</fullName>
    </submittedName>
</protein>
<keyword evidence="1" id="KW-0472">Membrane</keyword>
<organism evidence="2 3">
    <name type="scientific">Mucilaginibacter gotjawali</name>
    <dbReference type="NCBI Taxonomy" id="1550579"/>
    <lineage>
        <taxon>Bacteria</taxon>
        <taxon>Pseudomonadati</taxon>
        <taxon>Bacteroidota</taxon>
        <taxon>Sphingobacteriia</taxon>
        <taxon>Sphingobacteriales</taxon>
        <taxon>Sphingobacteriaceae</taxon>
        <taxon>Mucilaginibacter</taxon>
    </lineage>
</organism>
<evidence type="ECO:0000256" key="1">
    <source>
        <dbReference type="SAM" id="Phobius"/>
    </source>
</evidence>
<evidence type="ECO:0000313" key="3">
    <source>
        <dbReference type="Proteomes" id="UP000539265"/>
    </source>
</evidence>
<evidence type="ECO:0000313" key="2">
    <source>
        <dbReference type="EMBL" id="MBB3054490.1"/>
    </source>
</evidence>
<name>A0A839SC52_9SPHI</name>
<reference evidence="2" key="1">
    <citation type="submission" date="2020-08" db="EMBL/GenBank/DDBJ databases">
        <title>Genomic Encyclopedia of Type Strains, Phase III (KMG-III): the genomes of soil and plant-associated and newly described type strains.</title>
        <authorList>
            <person name="Whitman W."/>
        </authorList>
    </citation>
    <scope>NUCLEOTIDE SEQUENCE [LARGE SCALE GENOMIC DNA]</scope>
    <source>
        <strain evidence="2">CECT 8628</strain>
    </source>
</reference>
<accession>A0A839SC52</accession>
<dbReference type="Proteomes" id="UP000539265">
    <property type="component" value="Unassembled WGS sequence"/>
</dbReference>
<gene>
    <name evidence="2" type="ORF">FHS11_000900</name>
</gene>
<proteinExistence type="predicted"/>
<keyword evidence="3" id="KW-1185">Reference proteome</keyword>
<feature type="transmembrane region" description="Helical" evidence="1">
    <location>
        <begin position="38"/>
        <end position="57"/>
    </location>
</feature>
<keyword evidence="1" id="KW-1133">Transmembrane helix</keyword>
<dbReference type="RefSeq" id="WP_096356869.1">
    <property type="nucleotide sequence ID" value="NZ_AP017313.1"/>
</dbReference>
<feature type="transmembrane region" description="Helical" evidence="1">
    <location>
        <begin position="12"/>
        <end position="32"/>
    </location>
</feature>
<comment type="caution">
    <text evidence="2">The sequence shown here is derived from an EMBL/GenBank/DDBJ whole genome shotgun (WGS) entry which is preliminary data.</text>
</comment>
<dbReference type="AlphaFoldDB" id="A0A839SC52"/>
<keyword evidence="1" id="KW-0812">Transmembrane</keyword>